<evidence type="ECO:0000256" key="1">
    <source>
        <dbReference type="SAM" id="Phobius"/>
    </source>
</evidence>
<accession>A0A6J6EHH5</accession>
<evidence type="ECO:0000313" key="2">
    <source>
        <dbReference type="EMBL" id="CAB4573793.1"/>
    </source>
</evidence>
<proteinExistence type="predicted"/>
<keyword evidence="1" id="KW-0812">Transmembrane</keyword>
<protein>
    <submittedName>
        <fullName evidence="2">Unannotated protein</fullName>
    </submittedName>
</protein>
<reference evidence="2" key="1">
    <citation type="submission" date="2020-05" db="EMBL/GenBank/DDBJ databases">
        <authorList>
            <person name="Chiriac C."/>
            <person name="Salcher M."/>
            <person name="Ghai R."/>
            <person name="Kavagutti S V."/>
        </authorList>
    </citation>
    <scope>NUCLEOTIDE SEQUENCE</scope>
</reference>
<dbReference type="EMBL" id="CAEZTV010000007">
    <property type="protein sequence ID" value="CAB4573793.1"/>
    <property type="molecule type" value="Genomic_DNA"/>
</dbReference>
<keyword evidence="1" id="KW-1133">Transmembrane helix</keyword>
<name>A0A6J6EHH5_9ZZZZ</name>
<sequence length="236" mass="26247">MATKRRVSSSRKHLELADQVDIWARKYKVDRDPYVSGLSASLREKKNLQIWAVMNPIEYLPQPEIVEGLATAKWARLLTLIRNVLVFAPVALTWAAVGQATSAFSRYVDDNGADVVNFLDFWENGYGYLGTEWQISHVAFLDFVIVMIVIVLTLIASALGRKASDQQADYDDQIERERIGLAVEITAFLFDKQKISNVTMNASLAGAIGKLLNATDALEDVSKNLAKVTKKVDRGA</sequence>
<feature type="transmembrane region" description="Helical" evidence="1">
    <location>
        <begin position="80"/>
        <end position="97"/>
    </location>
</feature>
<feature type="transmembrane region" description="Helical" evidence="1">
    <location>
        <begin position="138"/>
        <end position="159"/>
    </location>
</feature>
<organism evidence="2">
    <name type="scientific">freshwater metagenome</name>
    <dbReference type="NCBI Taxonomy" id="449393"/>
    <lineage>
        <taxon>unclassified sequences</taxon>
        <taxon>metagenomes</taxon>
        <taxon>ecological metagenomes</taxon>
    </lineage>
</organism>
<dbReference type="AlphaFoldDB" id="A0A6J6EHH5"/>
<keyword evidence="1" id="KW-0472">Membrane</keyword>
<gene>
    <name evidence="2" type="ORF">UFOPK1747_00136</name>
</gene>